<evidence type="ECO:0000259" key="7">
    <source>
        <dbReference type="Pfam" id="PF01035"/>
    </source>
</evidence>
<keyword evidence="2 8" id="KW-0489">Methyltransferase</keyword>
<accession>A0A4R5U0N3</accession>
<dbReference type="InterPro" id="IPR014048">
    <property type="entry name" value="MethylDNA_cys_MeTrfase_DNA-bd"/>
</dbReference>
<dbReference type="Pfam" id="PF01035">
    <property type="entry name" value="DNA_binding_1"/>
    <property type="match status" value="1"/>
</dbReference>
<dbReference type="GO" id="GO:0003908">
    <property type="term" value="F:methylated-DNA-[protein]-cysteine S-methyltransferase activity"/>
    <property type="evidence" value="ECO:0007669"/>
    <property type="project" value="UniProtKB-EC"/>
</dbReference>
<dbReference type="SUPFAM" id="SSF46767">
    <property type="entry name" value="Methylated DNA-protein cysteine methyltransferase, C-terminal domain"/>
    <property type="match status" value="1"/>
</dbReference>
<evidence type="ECO:0000313" key="8">
    <source>
        <dbReference type="EMBL" id="TDK27103.1"/>
    </source>
</evidence>
<keyword evidence="5" id="KW-0234">DNA repair</keyword>
<dbReference type="CDD" id="cd06445">
    <property type="entry name" value="ATase"/>
    <property type="match status" value="1"/>
</dbReference>
<comment type="catalytic activity">
    <reaction evidence="1">
        <text>a 4-O-methyl-thymidine in DNA + L-cysteinyl-[protein] = a thymidine in DNA + S-methyl-L-cysteinyl-[protein]</text>
        <dbReference type="Rhea" id="RHEA:53428"/>
        <dbReference type="Rhea" id="RHEA-COMP:10131"/>
        <dbReference type="Rhea" id="RHEA-COMP:10132"/>
        <dbReference type="Rhea" id="RHEA-COMP:13555"/>
        <dbReference type="Rhea" id="RHEA-COMP:13556"/>
        <dbReference type="ChEBI" id="CHEBI:29950"/>
        <dbReference type="ChEBI" id="CHEBI:82612"/>
        <dbReference type="ChEBI" id="CHEBI:137386"/>
        <dbReference type="ChEBI" id="CHEBI:137387"/>
        <dbReference type="EC" id="2.1.1.63"/>
    </reaction>
</comment>
<dbReference type="Gene3D" id="1.10.10.10">
    <property type="entry name" value="Winged helix-like DNA-binding domain superfamily/Winged helix DNA-binding domain"/>
    <property type="match status" value="1"/>
</dbReference>
<evidence type="ECO:0000256" key="3">
    <source>
        <dbReference type="ARBA" id="ARBA00022679"/>
    </source>
</evidence>
<dbReference type="EMBL" id="SMTK01000002">
    <property type="protein sequence ID" value="TDK27103.1"/>
    <property type="molecule type" value="Genomic_DNA"/>
</dbReference>
<keyword evidence="4" id="KW-0227">DNA damage</keyword>
<dbReference type="GO" id="GO:0032259">
    <property type="term" value="P:methylation"/>
    <property type="evidence" value="ECO:0007669"/>
    <property type="project" value="UniProtKB-KW"/>
</dbReference>
<dbReference type="GO" id="GO:0006281">
    <property type="term" value="P:DNA repair"/>
    <property type="evidence" value="ECO:0007669"/>
    <property type="project" value="UniProtKB-KW"/>
</dbReference>
<gene>
    <name evidence="8" type="ORF">E2F48_07695</name>
</gene>
<dbReference type="OrthoDB" id="9802228at2"/>
<dbReference type="PROSITE" id="PS00374">
    <property type="entry name" value="MGMT"/>
    <property type="match status" value="1"/>
</dbReference>
<evidence type="ECO:0000256" key="2">
    <source>
        <dbReference type="ARBA" id="ARBA00022603"/>
    </source>
</evidence>
<evidence type="ECO:0000256" key="1">
    <source>
        <dbReference type="ARBA" id="ARBA00001286"/>
    </source>
</evidence>
<evidence type="ECO:0000256" key="5">
    <source>
        <dbReference type="ARBA" id="ARBA00023204"/>
    </source>
</evidence>
<keyword evidence="3 8" id="KW-0808">Transferase</keyword>
<comment type="catalytic activity">
    <reaction evidence="6">
        <text>a 6-O-methyl-2'-deoxyguanosine in DNA + L-cysteinyl-[protein] = S-methyl-L-cysteinyl-[protein] + a 2'-deoxyguanosine in DNA</text>
        <dbReference type="Rhea" id="RHEA:24000"/>
        <dbReference type="Rhea" id="RHEA-COMP:10131"/>
        <dbReference type="Rhea" id="RHEA-COMP:10132"/>
        <dbReference type="Rhea" id="RHEA-COMP:11367"/>
        <dbReference type="Rhea" id="RHEA-COMP:11368"/>
        <dbReference type="ChEBI" id="CHEBI:29950"/>
        <dbReference type="ChEBI" id="CHEBI:82612"/>
        <dbReference type="ChEBI" id="CHEBI:85445"/>
        <dbReference type="ChEBI" id="CHEBI:85448"/>
        <dbReference type="EC" id="2.1.1.63"/>
    </reaction>
</comment>
<sequence length="183" mass="19291">MTTTFPTPDGPFTIIEREGVVLASGWTADTADLTGQIHASLKPVSMSAAPAELRRITDAVEAYYDGDLAAILEVPVHQFSGPFRTRAWEVLREVPAGEPVTYAQYAALTGRATAVRAAAAACARNAAALFVPCHRVVRTDGTLGGFRWGLEVKRRLLDREAAARGLAPAVSPAASGAQTALFG</sequence>
<proteinExistence type="predicted"/>
<dbReference type="PANTHER" id="PTHR10815">
    <property type="entry name" value="METHYLATED-DNA--PROTEIN-CYSTEINE METHYLTRANSFERASE"/>
    <property type="match status" value="1"/>
</dbReference>
<name>A0A4R5U0N3_9MICC</name>
<dbReference type="AlphaFoldDB" id="A0A4R5U0N3"/>
<reference evidence="8 9" key="1">
    <citation type="submission" date="2019-03" db="EMBL/GenBank/DDBJ databases">
        <title>Arthrobacter sp. nov., an bacterium isolated from biocrust in Mu Us Desert.</title>
        <authorList>
            <person name="Lixiong L."/>
        </authorList>
    </citation>
    <scope>NUCLEOTIDE SEQUENCE [LARGE SCALE GENOMIC DNA]</scope>
    <source>
        <strain evidence="8 9">SLN-3</strain>
    </source>
</reference>
<evidence type="ECO:0000256" key="6">
    <source>
        <dbReference type="ARBA" id="ARBA00049348"/>
    </source>
</evidence>
<dbReference type="InterPro" id="IPR036217">
    <property type="entry name" value="MethylDNA_cys_MeTrfase_DNAb"/>
</dbReference>
<dbReference type="InterPro" id="IPR036388">
    <property type="entry name" value="WH-like_DNA-bd_sf"/>
</dbReference>
<organism evidence="8 9">
    <name type="scientific">Arthrobacter crusticola</name>
    <dbReference type="NCBI Taxonomy" id="2547960"/>
    <lineage>
        <taxon>Bacteria</taxon>
        <taxon>Bacillati</taxon>
        <taxon>Actinomycetota</taxon>
        <taxon>Actinomycetes</taxon>
        <taxon>Micrococcales</taxon>
        <taxon>Micrococcaceae</taxon>
        <taxon>Arthrobacter</taxon>
    </lineage>
</organism>
<dbReference type="PANTHER" id="PTHR10815:SF13">
    <property type="entry name" value="METHYLATED-DNA--PROTEIN-CYSTEINE METHYLTRANSFERASE"/>
    <property type="match status" value="1"/>
</dbReference>
<feature type="domain" description="Methylated-DNA-[protein]-cysteine S-methyltransferase DNA binding" evidence="7">
    <location>
        <begin position="82"/>
        <end position="161"/>
    </location>
</feature>
<protein>
    <submittedName>
        <fullName evidence="8">Methylated-DNA--[protein]-cysteine S-methyltransferase</fullName>
    </submittedName>
</protein>
<evidence type="ECO:0000256" key="4">
    <source>
        <dbReference type="ARBA" id="ARBA00022763"/>
    </source>
</evidence>
<comment type="caution">
    <text evidence="8">The sequence shown here is derived from an EMBL/GenBank/DDBJ whole genome shotgun (WGS) entry which is preliminary data.</text>
</comment>
<keyword evidence="9" id="KW-1185">Reference proteome</keyword>
<dbReference type="Proteomes" id="UP000295411">
    <property type="component" value="Unassembled WGS sequence"/>
</dbReference>
<evidence type="ECO:0000313" key="9">
    <source>
        <dbReference type="Proteomes" id="UP000295411"/>
    </source>
</evidence>
<dbReference type="InterPro" id="IPR001497">
    <property type="entry name" value="MethylDNA_cys_MeTrfase_AS"/>
</dbReference>
<dbReference type="NCBIfam" id="TIGR00589">
    <property type="entry name" value="ogt"/>
    <property type="match status" value="1"/>
</dbReference>